<organism evidence="2 3">
    <name type="scientific">Pseudovibrio ascidiaceicola</name>
    <dbReference type="NCBI Taxonomy" id="285279"/>
    <lineage>
        <taxon>Bacteria</taxon>
        <taxon>Pseudomonadati</taxon>
        <taxon>Pseudomonadota</taxon>
        <taxon>Alphaproteobacteria</taxon>
        <taxon>Hyphomicrobiales</taxon>
        <taxon>Stappiaceae</taxon>
        <taxon>Pseudovibrio</taxon>
    </lineage>
</organism>
<dbReference type="InterPro" id="IPR013766">
    <property type="entry name" value="Thioredoxin_domain"/>
</dbReference>
<protein>
    <submittedName>
        <fullName evidence="2">AhpC/TSA family protein</fullName>
    </submittedName>
</protein>
<reference evidence="2 3" key="1">
    <citation type="submission" date="2016-10" db="EMBL/GenBank/DDBJ databases">
        <authorList>
            <person name="Varghese N."/>
            <person name="Submissions S."/>
        </authorList>
    </citation>
    <scope>NUCLEOTIDE SEQUENCE [LARGE SCALE GENOMIC DNA]</scope>
    <source>
        <strain evidence="2 3">DSM 16392</strain>
    </source>
</reference>
<proteinExistence type="predicted"/>
<accession>A0A1I4EPJ0</accession>
<gene>
    <name evidence="2" type="ORF">SAMN04488518_115128</name>
</gene>
<dbReference type="CDD" id="cd02970">
    <property type="entry name" value="PRX_like2"/>
    <property type="match status" value="1"/>
</dbReference>
<dbReference type="InterPro" id="IPR000866">
    <property type="entry name" value="AhpC/TSA"/>
</dbReference>
<keyword evidence="3" id="KW-1185">Reference proteome</keyword>
<dbReference type="Pfam" id="PF00578">
    <property type="entry name" value="AhpC-TSA"/>
    <property type="match status" value="1"/>
</dbReference>
<evidence type="ECO:0000259" key="1">
    <source>
        <dbReference type="PROSITE" id="PS51352"/>
    </source>
</evidence>
<comment type="caution">
    <text evidence="2">The sequence shown here is derived from an EMBL/GenBank/DDBJ whole genome shotgun (WGS) entry which is preliminary data.</text>
</comment>
<feature type="domain" description="Thioredoxin" evidence="1">
    <location>
        <begin position="6"/>
        <end position="162"/>
    </location>
</feature>
<sequence length="177" mass="19336">MKHTALAAGALFPQLTVKSVEGGELTLGSPAEGFDWQLIVVYRGAHCPLCTRYLAQLNEKLSEFHQLGVEVLAVSADSLERAQRQLADVQPKFPVGYGLSIAQMQELGVYISEPRSPQEAPAPFSEPALFVVNDKQELQLVDISNAPFTRPDLTALLGGLGFIRNPDNNYPIRGTFK</sequence>
<dbReference type="PROSITE" id="PS51352">
    <property type="entry name" value="THIOREDOXIN_2"/>
    <property type="match status" value="1"/>
</dbReference>
<evidence type="ECO:0000313" key="3">
    <source>
        <dbReference type="Proteomes" id="UP000199598"/>
    </source>
</evidence>
<dbReference type="RefSeq" id="WP_063310318.1">
    <property type="nucleotide sequence ID" value="NZ_FOSK01000015.1"/>
</dbReference>
<dbReference type="InterPro" id="IPR036249">
    <property type="entry name" value="Thioredoxin-like_sf"/>
</dbReference>
<dbReference type="Gene3D" id="3.40.30.10">
    <property type="entry name" value="Glutaredoxin"/>
    <property type="match status" value="1"/>
</dbReference>
<dbReference type="Proteomes" id="UP000199598">
    <property type="component" value="Unassembled WGS sequence"/>
</dbReference>
<name>A0A1I4EPJ0_9HYPH</name>
<dbReference type="EMBL" id="FOSK01000015">
    <property type="protein sequence ID" value="SFL06396.1"/>
    <property type="molecule type" value="Genomic_DNA"/>
</dbReference>
<dbReference type="SUPFAM" id="SSF52833">
    <property type="entry name" value="Thioredoxin-like"/>
    <property type="match status" value="1"/>
</dbReference>
<evidence type="ECO:0000313" key="2">
    <source>
        <dbReference type="EMBL" id="SFL06396.1"/>
    </source>
</evidence>